<keyword evidence="1" id="KW-0732">Signal</keyword>
<comment type="caution">
    <text evidence="3">The sequence shown here is derived from an EMBL/GenBank/DDBJ whole genome shotgun (WGS) entry which is preliminary data.</text>
</comment>
<organism evidence="3 4">
    <name type="scientific">Kibdelosporangium persicum</name>
    <dbReference type="NCBI Taxonomy" id="2698649"/>
    <lineage>
        <taxon>Bacteria</taxon>
        <taxon>Bacillati</taxon>
        <taxon>Actinomycetota</taxon>
        <taxon>Actinomycetes</taxon>
        <taxon>Pseudonocardiales</taxon>
        <taxon>Pseudonocardiaceae</taxon>
        <taxon>Kibdelosporangium</taxon>
    </lineage>
</organism>
<feature type="signal peptide" evidence="1">
    <location>
        <begin position="1"/>
        <end position="24"/>
    </location>
</feature>
<dbReference type="EMBL" id="JAAATY010000011">
    <property type="protein sequence ID" value="NRN66671.1"/>
    <property type="molecule type" value="Genomic_DNA"/>
</dbReference>
<dbReference type="Proteomes" id="UP000763557">
    <property type="component" value="Unassembled WGS sequence"/>
</dbReference>
<dbReference type="InterPro" id="IPR037401">
    <property type="entry name" value="SnoaL-like"/>
</dbReference>
<evidence type="ECO:0000313" key="4">
    <source>
        <dbReference type="Proteomes" id="UP000763557"/>
    </source>
</evidence>
<gene>
    <name evidence="3" type="ORF">GC106_38970</name>
</gene>
<feature type="domain" description="SnoaL-like" evidence="2">
    <location>
        <begin position="45"/>
        <end position="145"/>
    </location>
</feature>
<name>A0ABX2F5N0_9PSEU</name>
<dbReference type="RefSeq" id="WP_173133130.1">
    <property type="nucleotide sequence ID" value="NZ_CBCSGW010000016.1"/>
</dbReference>
<dbReference type="Gene3D" id="3.10.450.50">
    <property type="match status" value="1"/>
</dbReference>
<dbReference type="CDD" id="cd00531">
    <property type="entry name" value="NTF2_like"/>
    <property type="match status" value="1"/>
</dbReference>
<accession>A0ABX2F5N0</accession>
<keyword evidence="4" id="KW-1185">Reference proteome</keyword>
<dbReference type="InterPro" id="IPR032710">
    <property type="entry name" value="NTF2-like_dom_sf"/>
</dbReference>
<proteinExistence type="predicted"/>
<dbReference type="SUPFAM" id="SSF54427">
    <property type="entry name" value="NTF2-like"/>
    <property type="match status" value="1"/>
</dbReference>
<evidence type="ECO:0000313" key="3">
    <source>
        <dbReference type="EMBL" id="NRN66671.1"/>
    </source>
</evidence>
<dbReference type="PROSITE" id="PS51318">
    <property type="entry name" value="TAT"/>
    <property type="match status" value="1"/>
</dbReference>
<feature type="chain" id="PRO_5045579183" evidence="1">
    <location>
        <begin position="25"/>
        <end position="174"/>
    </location>
</feature>
<dbReference type="InterPro" id="IPR006311">
    <property type="entry name" value="TAT_signal"/>
</dbReference>
<dbReference type="Pfam" id="PF12680">
    <property type="entry name" value="SnoaL_2"/>
    <property type="match status" value="1"/>
</dbReference>
<sequence>MEKPLSRAAVVRAGAAGLVATGLAATGMAAPAAAAGNEHPNVALIRRYYEVYGSGDLKALRQFFAPDIRWTIPGHHPLAGTKTGADEVLAFFAQLAKSGFRAEILFLAADRDWVVDMHRGWSTTPEGLDITWTLAYRIRGRTIVEAVNFAADQHAADAFFWRQYPLARIPRRLA</sequence>
<evidence type="ECO:0000259" key="2">
    <source>
        <dbReference type="Pfam" id="PF12680"/>
    </source>
</evidence>
<dbReference type="GO" id="GO:0016853">
    <property type="term" value="F:isomerase activity"/>
    <property type="evidence" value="ECO:0007669"/>
    <property type="project" value="UniProtKB-KW"/>
</dbReference>
<protein>
    <submittedName>
        <fullName evidence="3">Ketosteroid isomerase</fullName>
    </submittedName>
</protein>
<reference evidence="3 4" key="1">
    <citation type="submission" date="2020-01" db="EMBL/GenBank/DDBJ databases">
        <title>Kibdelosporangium persica a novel Actinomycetes from a hot desert in Iran.</title>
        <authorList>
            <person name="Safaei N."/>
            <person name="Zaburannyi N."/>
            <person name="Mueller R."/>
            <person name="Wink J."/>
        </authorList>
    </citation>
    <scope>NUCLEOTIDE SEQUENCE [LARGE SCALE GENOMIC DNA]</scope>
    <source>
        <strain evidence="3 4">4NS15</strain>
    </source>
</reference>
<evidence type="ECO:0000256" key="1">
    <source>
        <dbReference type="SAM" id="SignalP"/>
    </source>
</evidence>
<keyword evidence="3" id="KW-0413">Isomerase</keyword>